<evidence type="ECO:0000313" key="1">
    <source>
        <dbReference type="EMBL" id="GBN51233.1"/>
    </source>
</evidence>
<protein>
    <submittedName>
        <fullName evidence="1">Uncharacterized protein</fullName>
    </submittedName>
</protein>
<sequence length="481" mass="57006">MEKKLKCVLLLSLKEMALRRVAVFFWSDTDILASISKFRLHEFPTEDSKKEWLEKIDNKIKDKMLKLELPKSLTKQMIDIVRPIGLEIRRWKKFHQDFFHEGLFQSSEEICLPASAKLCWTTAGRIDNKKTAEELVCCGGLDLRNRYELACLYCLEDDIPLLWAELPEEQKEYFCLDDELLPDLHFCWPHVFKGELTRLDHLLRGRGKNLTTFNQWAFEDSVERGNKIAAEYFFQKLTHEEREASLMRSVHSVLADSEEVYCLAERLTDVLCYLLSLMTPEQQMETIRAHPVNLLLCFLHWPWQDLLLENAGLIWTFLPPRGYDDLLQKMTDIFRRYFPISFREFFVQSPLDFKKYFVESHFGFINACRFLSLFFRYEDSESIEVMFRNVDSADKVKLVFHSDVLQLFYKSILRDRWHMVAVCLREAALSKEDRERLKDTFTGFFERSGNGECVNRKFKRFFEFLDETDASADKLKESSET</sequence>
<reference evidence="1 2" key="1">
    <citation type="journal article" date="2019" name="Sci. Rep.">
        <title>Orb-weaving spider Araneus ventricosus genome elucidates the spidroin gene catalogue.</title>
        <authorList>
            <person name="Kono N."/>
            <person name="Nakamura H."/>
            <person name="Ohtoshi R."/>
            <person name="Moran D.A.P."/>
            <person name="Shinohara A."/>
            <person name="Yoshida Y."/>
            <person name="Fujiwara M."/>
            <person name="Mori M."/>
            <person name="Tomita M."/>
            <person name="Arakawa K."/>
        </authorList>
    </citation>
    <scope>NUCLEOTIDE SEQUENCE [LARGE SCALE GENOMIC DNA]</scope>
</reference>
<accession>A0A4Y2PJW8</accession>
<gene>
    <name evidence="1" type="ORF">AVEN_14051_1</name>
</gene>
<keyword evidence="2" id="KW-1185">Reference proteome</keyword>
<proteinExistence type="predicted"/>
<comment type="caution">
    <text evidence="1">The sequence shown here is derived from an EMBL/GenBank/DDBJ whole genome shotgun (WGS) entry which is preliminary data.</text>
</comment>
<dbReference type="EMBL" id="BGPR01011417">
    <property type="protein sequence ID" value="GBN51233.1"/>
    <property type="molecule type" value="Genomic_DNA"/>
</dbReference>
<dbReference type="AlphaFoldDB" id="A0A4Y2PJW8"/>
<organism evidence="1 2">
    <name type="scientific">Araneus ventricosus</name>
    <name type="common">Orbweaver spider</name>
    <name type="synonym">Epeira ventricosa</name>
    <dbReference type="NCBI Taxonomy" id="182803"/>
    <lineage>
        <taxon>Eukaryota</taxon>
        <taxon>Metazoa</taxon>
        <taxon>Ecdysozoa</taxon>
        <taxon>Arthropoda</taxon>
        <taxon>Chelicerata</taxon>
        <taxon>Arachnida</taxon>
        <taxon>Araneae</taxon>
        <taxon>Araneomorphae</taxon>
        <taxon>Entelegynae</taxon>
        <taxon>Araneoidea</taxon>
        <taxon>Araneidae</taxon>
        <taxon>Araneus</taxon>
    </lineage>
</organism>
<dbReference type="Proteomes" id="UP000499080">
    <property type="component" value="Unassembled WGS sequence"/>
</dbReference>
<name>A0A4Y2PJW8_ARAVE</name>
<evidence type="ECO:0000313" key="2">
    <source>
        <dbReference type="Proteomes" id="UP000499080"/>
    </source>
</evidence>